<feature type="transmembrane region" description="Helical" evidence="1">
    <location>
        <begin position="63"/>
        <end position="80"/>
    </location>
</feature>
<organism evidence="2 3">
    <name type="scientific">Enterococcus faecium EnGen0192</name>
    <dbReference type="NCBI Taxonomy" id="1157487"/>
    <lineage>
        <taxon>Bacteria</taxon>
        <taxon>Bacillati</taxon>
        <taxon>Bacillota</taxon>
        <taxon>Bacilli</taxon>
        <taxon>Lactobacillales</taxon>
        <taxon>Enterococcaceae</taxon>
        <taxon>Enterococcus</taxon>
    </lineage>
</organism>
<evidence type="ECO:0000313" key="3">
    <source>
        <dbReference type="Proteomes" id="UP000013897"/>
    </source>
</evidence>
<keyword evidence="1" id="KW-1133">Transmembrane helix</keyword>
<accession>A0A829FDT5</accession>
<keyword evidence="1" id="KW-0472">Membrane</keyword>
<reference evidence="2 3" key="1">
    <citation type="submission" date="2013-02" db="EMBL/GenBank/DDBJ databases">
        <title>The Genome Sequence of Enterococcus faecium HM1072.</title>
        <authorList>
            <consortium name="The Broad Institute Genome Sequencing Platform"/>
            <consortium name="The Broad Institute Genome Sequencing Center for Infectious Disease"/>
            <person name="Earl A.M."/>
            <person name="Gilmore M.S."/>
            <person name="Lebreton F."/>
            <person name="Courvalin P."/>
            <person name="Walker B."/>
            <person name="Young S.K."/>
            <person name="Zeng Q."/>
            <person name="Gargeya S."/>
            <person name="Fitzgerald M."/>
            <person name="Haas B."/>
            <person name="Abouelleil A."/>
            <person name="Alvarado L."/>
            <person name="Arachchi H.M."/>
            <person name="Berlin A.M."/>
            <person name="Chapman S.B."/>
            <person name="Dewar J."/>
            <person name="Goldberg J."/>
            <person name="Griggs A."/>
            <person name="Gujja S."/>
            <person name="Hansen M."/>
            <person name="Howarth C."/>
            <person name="Imamovic A."/>
            <person name="Larimer J."/>
            <person name="McCowan C."/>
            <person name="Murphy C."/>
            <person name="Neiman D."/>
            <person name="Pearson M."/>
            <person name="Priest M."/>
            <person name="Roberts A."/>
            <person name="Saif S."/>
            <person name="Shea T."/>
            <person name="Sisk P."/>
            <person name="Sykes S."/>
            <person name="Wortman J."/>
            <person name="Nusbaum C."/>
            <person name="Birren B."/>
        </authorList>
    </citation>
    <scope>NUCLEOTIDE SEQUENCE [LARGE SCALE GENOMIC DNA]</scope>
    <source>
        <strain evidence="2 3">HM1072</strain>
    </source>
</reference>
<gene>
    <name evidence="2" type="ORF">SSM_01213</name>
</gene>
<sequence length="84" mass="9849">MKQNIYAIRRTIVKNIKKETIERIFADTKEKHGMRSTKYRDLEKLGAYDACFRRGEPEKISHLAVGAYVFIPVVLVNFFLEENV</sequence>
<comment type="caution">
    <text evidence="2">The sequence shown here is derived from an EMBL/GenBank/DDBJ whole genome shotgun (WGS) entry which is preliminary data.</text>
</comment>
<dbReference type="EMBL" id="AITY01000023">
    <property type="protein sequence ID" value="EOM25792.1"/>
    <property type="molecule type" value="Genomic_DNA"/>
</dbReference>
<proteinExistence type="predicted"/>
<dbReference type="Proteomes" id="UP000013897">
    <property type="component" value="Unassembled WGS sequence"/>
</dbReference>
<protein>
    <submittedName>
        <fullName evidence="2">Uncharacterized protein</fullName>
    </submittedName>
</protein>
<dbReference type="AlphaFoldDB" id="A0A829FDT5"/>
<name>A0A829FDT5_ENTFC</name>
<evidence type="ECO:0000313" key="2">
    <source>
        <dbReference type="EMBL" id="EOM25792.1"/>
    </source>
</evidence>
<keyword evidence="1" id="KW-0812">Transmembrane</keyword>
<evidence type="ECO:0000256" key="1">
    <source>
        <dbReference type="SAM" id="Phobius"/>
    </source>
</evidence>